<protein>
    <recommendedName>
        <fullName evidence="3">Phenylacetate-CoA ligase</fullName>
    </recommendedName>
</protein>
<dbReference type="PANTHER" id="PTHR36932:SF1">
    <property type="entry name" value="CAPSULAR POLYSACCHARIDE BIOSYNTHESIS PROTEIN"/>
    <property type="match status" value="1"/>
</dbReference>
<evidence type="ECO:0000313" key="2">
    <source>
        <dbReference type="Proteomes" id="UP001235874"/>
    </source>
</evidence>
<dbReference type="PANTHER" id="PTHR36932">
    <property type="entry name" value="CAPSULAR POLYSACCHARIDE BIOSYNTHESIS PROTEIN"/>
    <property type="match status" value="1"/>
</dbReference>
<dbReference type="RefSeq" id="WP_053651401.1">
    <property type="nucleotide sequence ID" value="NZ_CP130472.1"/>
</dbReference>
<organism evidence="1 2">
    <name type="scientific">Micromonospora profundi</name>
    <dbReference type="NCBI Taxonomy" id="1420889"/>
    <lineage>
        <taxon>Bacteria</taxon>
        <taxon>Bacillati</taxon>
        <taxon>Actinomycetota</taxon>
        <taxon>Actinomycetes</taxon>
        <taxon>Micromonosporales</taxon>
        <taxon>Micromonosporaceae</taxon>
        <taxon>Micromonospora</taxon>
    </lineage>
</organism>
<evidence type="ECO:0000313" key="1">
    <source>
        <dbReference type="EMBL" id="WLS47157.1"/>
    </source>
</evidence>
<keyword evidence="2" id="KW-1185">Reference proteome</keyword>
<dbReference type="KEGG" id="mprn:Q3V37_07925"/>
<proteinExistence type="predicted"/>
<gene>
    <name evidence="1" type="ORF">Q3V37_07925</name>
</gene>
<evidence type="ECO:0008006" key="3">
    <source>
        <dbReference type="Google" id="ProtNLM"/>
    </source>
</evidence>
<dbReference type="AlphaFoldDB" id="A0AAJ6HVZ0"/>
<dbReference type="SUPFAM" id="SSF56801">
    <property type="entry name" value="Acetyl-CoA synthetase-like"/>
    <property type="match status" value="1"/>
</dbReference>
<name>A0AAJ6HVZ0_9ACTN</name>
<dbReference type="InterPro" id="IPR042099">
    <property type="entry name" value="ANL_N_sf"/>
</dbReference>
<dbReference type="InterPro" id="IPR053158">
    <property type="entry name" value="CapK_Type1_Caps_Biosynth"/>
</dbReference>
<accession>A0AAJ6HVZ0</accession>
<dbReference type="Gene3D" id="3.40.50.12780">
    <property type="entry name" value="N-terminal domain of ligase-like"/>
    <property type="match status" value="1"/>
</dbReference>
<reference evidence="1 2" key="1">
    <citation type="submission" date="2023-07" db="EMBL/GenBank/DDBJ databases">
        <title>Micromonospora profundi TRM 95458 converts glycerol to a new osmotic compound.</title>
        <authorList>
            <person name="Lu D."/>
        </authorList>
    </citation>
    <scope>NUCLEOTIDE SEQUENCE [LARGE SCALE GENOMIC DNA]</scope>
    <source>
        <strain evidence="1 2">TRM95458</strain>
    </source>
</reference>
<dbReference type="EMBL" id="CP130472">
    <property type="protein sequence ID" value="WLS47157.1"/>
    <property type="molecule type" value="Genomic_DNA"/>
</dbReference>
<sequence length="410" mass="44874">MTTTATSGAGLDPVQETDRLHRAWSHRSANLGDPVADLLGHLHDKVPYYRGGRGGRLPGLPVVDRALYRARGDEFRAAGATPAYTITSSGSTGEPLEVGLDEAAWYAVNYHFFHQIVELADVPMETFHAGSVAVAFVSNKPSRRAVVRPLPELRHGLYARVQLAAPAADLAALFDRLRPAILYGKPTYLLDLRLALLQAGVTCPTWAPRLLLTSGEPLHSDDRARLTGYFGAPLVDALASTEGGLIAATRPDEPEYEVFGDNVRLEVRTGEGSVAAAGEGELLVTNLIYRDMVFARYRTGDRAVLDPGRADGIQRLARLWGREPQEVRFRTGPILAETLTRRLGFLPGLADFQVRMEPVGAVLRWMPDGIGADPEPALREVMAELLPREDVRYERCARITPLGGKKRRFG</sequence>
<dbReference type="Proteomes" id="UP001235874">
    <property type="component" value="Chromosome"/>
</dbReference>